<comment type="caution">
    <text evidence="1">The sequence shown here is derived from an EMBL/GenBank/DDBJ whole genome shotgun (WGS) entry which is preliminary data.</text>
</comment>
<organism evidence="1 2">
    <name type="scientific">Austropuccinia psidii MF-1</name>
    <dbReference type="NCBI Taxonomy" id="1389203"/>
    <lineage>
        <taxon>Eukaryota</taxon>
        <taxon>Fungi</taxon>
        <taxon>Dikarya</taxon>
        <taxon>Basidiomycota</taxon>
        <taxon>Pucciniomycotina</taxon>
        <taxon>Pucciniomycetes</taxon>
        <taxon>Pucciniales</taxon>
        <taxon>Sphaerophragmiaceae</taxon>
        <taxon>Austropuccinia</taxon>
    </lineage>
</organism>
<evidence type="ECO:0000313" key="2">
    <source>
        <dbReference type="Proteomes" id="UP000765509"/>
    </source>
</evidence>
<dbReference type="AlphaFoldDB" id="A0A9Q3IS49"/>
<gene>
    <name evidence="1" type="ORF">O181_088757</name>
</gene>
<name>A0A9Q3IS49_9BASI</name>
<keyword evidence="2" id="KW-1185">Reference proteome</keyword>
<dbReference type="Proteomes" id="UP000765509">
    <property type="component" value="Unassembled WGS sequence"/>
</dbReference>
<proteinExistence type="predicted"/>
<protein>
    <submittedName>
        <fullName evidence="1">Uncharacterized protein</fullName>
    </submittedName>
</protein>
<accession>A0A9Q3IS49</accession>
<dbReference type="EMBL" id="AVOT02054325">
    <property type="protein sequence ID" value="MBW0549042.1"/>
    <property type="molecule type" value="Genomic_DNA"/>
</dbReference>
<evidence type="ECO:0000313" key="1">
    <source>
        <dbReference type="EMBL" id="MBW0549042.1"/>
    </source>
</evidence>
<reference evidence="1" key="1">
    <citation type="submission" date="2021-03" db="EMBL/GenBank/DDBJ databases">
        <title>Draft genome sequence of rust myrtle Austropuccinia psidii MF-1, a brazilian biotype.</title>
        <authorList>
            <person name="Quecine M.C."/>
            <person name="Pachon D.M.R."/>
            <person name="Bonatelli M.L."/>
            <person name="Correr F.H."/>
            <person name="Franceschini L.M."/>
            <person name="Leite T.F."/>
            <person name="Margarido G.R.A."/>
            <person name="Almeida C.A."/>
            <person name="Ferrarezi J.A."/>
            <person name="Labate C.A."/>
        </authorList>
    </citation>
    <scope>NUCLEOTIDE SEQUENCE</scope>
    <source>
        <strain evidence="1">MF-1</strain>
    </source>
</reference>
<dbReference type="OrthoDB" id="3068303at2759"/>
<sequence>MGILYITHRLTTCVPDFEDQLLPIDGIKLNLATNPLKVLGIFENNFIFPHIDGNSRLTIKLFVIENCSSSHFILGNDYLIMYRMDLHNNKDQSFTIGDNIQRSAFLPFKRQIKLSKVSPVNLELEKFKSKQLNESEIGLHLTDKQES</sequence>